<dbReference type="InterPro" id="IPR011711">
    <property type="entry name" value="GntR_C"/>
</dbReference>
<keyword evidence="6" id="KW-1185">Reference proteome</keyword>
<name>A0A4R0P914_9HYPH</name>
<dbReference type="SUPFAM" id="SSF48008">
    <property type="entry name" value="GntR ligand-binding domain-like"/>
    <property type="match status" value="1"/>
</dbReference>
<evidence type="ECO:0000256" key="1">
    <source>
        <dbReference type="ARBA" id="ARBA00023015"/>
    </source>
</evidence>
<feature type="domain" description="HTH gntR-type" evidence="4">
    <location>
        <begin position="21"/>
        <end position="91"/>
    </location>
</feature>
<dbReference type="InterPro" id="IPR036388">
    <property type="entry name" value="WH-like_DNA-bd_sf"/>
</dbReference>
<dbReference type="Gene3D" id="1.20.120.530">
    <property type="entry name" value="GntR ligand-binding domain-like"/>
    <property type="match status" value="1"/>
</dbReference>
<keyword evidence="1" id="KW-0805">Transcription regulation</keyword>
<dbReference type="RefSeq" id="WP_131568900.1">
    <property type="nucleotide sequence ID" value="NZ_JAINFK010000003.1"/>
</dbReference>
<keyword evidence="3" id="KW-0804">Transcription</keyword>
<organism evidence="5 6">
    <name type="scientific">Oricola cellulosilytica</name>
    <dbReference type="NCBI Taxonomy" id="1429082"/>
    <lineage>
        <taxon>Bacteria</taxon>
        <taxon>Pseudomonadati</taxon>
        <taxon>Pseudomonadota</taxon>
        <taxon>Alphaproteobacteria</taxon>
        <taxon>Hyphomicrobiales</taxon>
        <taxon>Ahrensiaceae</taxon>
        <taxon>Oricola</taxon>
    </lineage>
</organism>
<dbReference type="SMART" id="SM00895">
    <property type="entry name" value="FCD"/>
    <property type="match status" value="1"/>
</dbReference>
<dbReference type="Pfam" id="PF00392">
    <property type="entry name" value="GntR"/>
    <property type="match status" value="1"/>
</dbReference>
<dbReference type="AlphaFoldDB" id="A0A4R0P914"/>
<dbReference type="PANTHER" id="PTHR43537">
    <property type="entry name" value="TRANSCRIPTIONAL REGULATOR, GNTR FAMILY"/>
    <property type="match status" value="1"/>
</dbReference>
<dbReference type="Gene3D" id="1.10.10.10">
    <property type="entry name" value="Winged helix-like DNA-binding domain superfamily/Winged helix DNA-binding domain"/>
    <property type="match status" value="1"/>
</dbReference>
<evidence type="ECO:0000256" key="3">
    <source>
        <dbReference type="ARBA" id="ARBA00023163"/>
    </source>
</evidence>
<evidence type="ECO:0000313" key="5">
    <source>
        <dbReference type="EMBL" id="TCD13680.1"/>
    </source>
</evidence>
<evidence type="ECO:0000313" key="6">
    <source>
        <dbReference type="Proteomes" id="UP000291301"/>
    </source>
</evidence>
<evidence type="ECO:0000259" key="4">
    <source>
        <dbReference type="PROSITE" id="PS50949"/>
    </source>
</evidence>
<dbReference type="InterPro" id="IPR036390">
    <property type="entry name" value="WH_DNA-bd_sf"/>
</dbReference>
<protein>
    <submittedName>
        <fullName evidence="5">FadR family transcriptional regulator</fullName>
    </submittedName>
</protein>
<dbReference type="EMBL" id="SJST01000004">
    <property type="protein sequence ID" value="TCD13680.1"/>
    <property type="molecule type" value="Genomic_DNA"/>
</dbReference>
<accession>A0A4R0P914</accession>
<dbReference type="GO" id="GO:0003677">
    <property type="term" value="F:DNA binding"/>
    <property type="evidence" value="ECO:0007669"/>
    <property type="project" value="UniProtKB-KW"/>
</dbReference>
<proteinExistence type="predicted"/>
<dbReference type="PROSITE" id="PS50949">
    <property type="entry name" value="HTH_GNTR"/>
    <property type="match status" value="1"/>
</dbReference>
<dbReference type="OrthoDB" id="9028214at2"/>
<dbReference type="GO" id="GO:0003700">
    <property type="term" value="F:DNA-binding transcription factor activity"/>
    <property type="evidence" value="ECO:0007669"/>
    <property type="project" value="InterPro"/>
</dbReference>
<dbReference type="Pfam" id="PF07729">
    <property type="entry name" value="FCD"/>
    <property type="match status" value="1"/>
</dbReference>
<gene>
    <name evidence="5" type="ORF">E0D97_11200</name>
</gene>
<reference evidence="5 6" key="1">
    <citation type="journal article" date="2015" name="Antonie Van Leeuwenhoek">
        <title>Oricola cellulosilytica gen. nov., sp. nov., a cellulose-degrading bacterium of the family Phyllobacteriaceae isolated from surface seashore water, and emended descriptions of Mesorhizobium loti and Phyllobacterium myrsinacearum.</title>
        <authorList>
            <person name="Hameed A."/>
            <person name="Shahina M."/>
            <person name="Lai W.A."/>
            <person name="Lin S.Y."/>
            <person name="Young L.S."/>
            <person name="Liu Y.C."/>
            <person name="Hsu Y.H."/>
            <person name="Young C.C."/>
        </authorList>
    </citation>
    <scope>NUCLEOTIDE SEQUENCE [LARGE SCALE GENOMIC DNA]</scope>
    <source>
        <strain evidence="5 6">KCTC 52183</strain>
    </source>
</reference>
<dbReference type="SUPFAM" id="SSF46785">
    <property type="entry name" value="Winged helix' DNA-binding domain"/>
    <property type="match status" value="1"/>
</dbReference>
<comment type="caution">
    <text evidence="5">The sequence shown here is derived from an EMBL/GenBank/DDBJ whole genome shotgun (WGS) entry which is preliminary data.</text>
</comment>
<dbReference type="PANTHER" id="PTHR43537:SF45">
    <property type="entry name" value="GNTR FAMILY REGULATORY PROTEIN"/>
    <property type="match status" value="1"/>
</dbReference>
<dbReference type="InterPro" id="IPR008920">
    <property type="entry name" value="TF_FadR/GntR_C"/>
</dbReference>
<dbReference type="SMART" id="SM00345">
    <property type="entry name" value="HTH_GNTR"/>
    <property type="match status" value="1"/>
</dbReference>
<keyword evidence="2" id="KW-0238">DNA-binding</keyword>
<sequence length="261" mass="29242">MVEISNLTRDLQATSHLARRRKRPDIIADAIRDRIVESGLTPGDRVPADWLDPAELKVSRGTLREALKVLEFQGLIASKTGPGGGVFVTAIAPDNAFRMLDNLFLFEPPTIADIYAVRKLIEPELAAAAAGGSLTPESFEALQGTIRLYDAEPASAEEEYRQRLAELDFHAELARNSPNRLIGFVAVFLLSLLRDMTVCREIYHLPNPELRETGLHYQVRLLRAIKAGDVERAREIMAGHMVEAEKYMLERAAMRDRQRAR</sequence>
<evidence type="ECO:0000256" key="2">
    <source>
        <dbReference type="ARBA" id="ARBA00023125"/>
    </source>
</evidence>
<dbReference type="InterPro" id="IPR000524">
    <property type="entry name" value="Tscrpt_reg_HTH_GntR"/>
</dbReference>
<dbReference type="Proteomes" id="UP000291301">
    <property type="component" value="Unassembled WGS sequence"/>
</dbReference>